<name>A0ABU5DWG1_9PROT</name>
<dbReference type="Proteomes" id="UP001271769">
    <property type="component" value="Unassembled WGS sequence"/>
</dbReference>
<dbReference type="RefSeq" id="WP_320500065.1">
    <property type="nucleotide sequence ID" value="NZ_JAXCLX010000001.1"/>
</dbReference>
<proteinExistence type="predicted"/>
<comment type="caution">
    <text evidence="1">The sequence shown here is derived from an EMBL/GenBank/DDBJ whole genome shotgun (WGS) entry which is preliminary data.</text>
</comment>
<sequence length="88" mass="9723">MLTFEDCQALCGASRGVVAAIAEHEHIPEMAAAELANYLCENEAGERCIRRYILDDIAAAKRRGDKRHAAVLEAVLHHFVATHPRAEK</sequence>
<reference evidence="1 2" key="1">
    <citation type="journal article" date="2013" name="Antonie Van Leeuwenhoek">
        <title>Dongia rigui sp. nov., isolated from freshwater of a large wetland in Korea.</title>
        <authorList>
            <person name="Baik K.S."/>
            <person name="Hwang Y.M."/>
            <person name="Choi J.S."/>
            <person name="Kwon J."/>
            <person name="Seong C.N."/>
        </authorList>
    </citation>
    <scope>NUCLEOTIDE SEQUENCE [LARGE SCALE GENOMIC DNA]</scope>
    <source>
        <strain evidence="1 2">04SU4-P</strain>
    </source>
</reference>
<evidence type="ECO:0000313" key="1">
    <source>
        <dbReference type="EMBL" id="MDY0871635.1"/>
    </source>
</evidence>
<keyword evidence="2" id="KW-1185">Reference proteome</keyword>
<evidence type="ECO:0000313" key="2">
    <source>
        <dbReference type="Proteomes" id="UP001271769"/>
    </source>
</evidence>
<organism evidence="1 2">
    <name type="scientific">Dongia rigui</name>
    <dbReference type="NCBI Taxonomy" id="940149"/>
    <lineage>
        <taxon>Bacteria</taxon>
        <taxon>Pseudomonadati</taxon>
        <taxon>Pseudomonadota</taxon>
        <taxon>Alphaproteobacteria</taxon>
        <taxon>Rhodospirillales</taxon>
        <taxon>Dongiaceae</taxon>
        <taxon>Dongia</taxon>
    </lineage>
</organism>
<dbReference type="EMBL" id="JAXCLX010000001">
    <property type="protein sequence ID" value="MDY0871635.1"/>
    <property type="molecule type" value="Genomic_DNA"/>
</dbReference>
<accession>A0ABU5DWG1</accession>
<gene>
    <name evidence="1" type="ORF">SMD31_06865</name>
</gene>
<protein>
    <submittedName>
        <fullName evidence="1">Uncharacterized protein</fullName>
    </submittedName>
</protein>